<keyword evidence="8" id="KW-1185">Reference proteome</keyword>
<evidence type="ECO:0000256" key="3">
    <source>
        <dbReference type="ARBA" id="ARBA00022670"/>
    </source>
</evidence>
<dbReference type="GO" id="GO:0043171">
    <property type="term" value="P:peptide catabolic process"/>
    <property type="evidence" value="ECO:0007669"/>
    <property type="project" value="UniProtKB-UniRule"/>
</dbReference>
<proteinExistence type="inferred from homology"/>
<feature type="signal peptide" evidence="6">
    <location>
        <begin position="1"/>
        <end position="18"/>
    </location>
</feature>
<evidence type="ECO:0000256" key="5">
    <source>
        <dbReference type="ARBA" id="ARBA00022801"/>
    </source>
</evidence>
<evidence type="ECO:0000256" key="4">
    <source>
        <dbReference type="ARBA" id="ARBA00022729"/>
    </source>
</evidence>
<dbReference type="EMBL" id="NWBU01000015">
    <property type="protein sequence ID" value="PTQ08555.1"/>
    <property type="molecule type" value="Genomic_DNA"/>
</dbReference>
<dbReference type="Pfam" id="PF10459">
    <property type="entry name" value="Peptidase_S46"/>
    <property type="match status" value="1"/>
</dbReference>
<keyword evidence="6" id="KW-0720">Serine protease</keyword>
<accession>A0A2T5FUZ0</accession>
<dbReference type="InterPro" id="IPR009003">
    <property type="entry name" value="Peptidase_S1_PA"/>
</dbReference>
<dbReference type="InterPro" id="IPR019500">
    <property type="entry name" value="Pep_S46"/>
</dbReference>
<dbReference type="GO" id="GO:0008239">
    <property type="term" value="F:dipeptidyl-peptidase activity"/>
    <property type="evidence" value="ECO:0007669"/>
    <property type="project" value="UniProtKB-UniRule"/>
</dbReference>
<evidence type="ECO:0000256" key="6">
    <source>
        <dbReference type="RuleBase" id="RU366067"/>
    </source>
</evidence>
<keyword evidence="5 6" id="KW-0378">Hydrolase</keyword>
<dbReference type="OrthoDB" id="9805367at2"/>
<feature type="chain" id="PRO_5023158843" description="Dipeptidyl-peptidase" evidence="6">
    <location>
        <begin position="19"/>
        <end position="707"/>
    </location>
</feature>
<dbReference type="GO" id="GO:0070009">
    <property type="term" value="F:serine-type aminopeptidase activity"/>
    <property type="evidence" value="ECO:0007669"/>
    <property type="project" value="UniProtKB-UniRule"/>
</dbReference>
<dbReference type="PANTHER" id="PTHR38469:SF1">
    <property type="entry name" value="PERIPLASMIC PEPTIDASE SUBFAMILY S1B"/>
    <property type="match status" value="1"/>
</dbReference>
<dbReference type="AlphaFoldDB" id="A0A2T5FUZ0"/>
<comment type="similarity">
    <text evidence="1 6">Belongs to the peptidase S46 family.</text>
</comment>
<protein>
    <recommendedName>
        <fullName evidence="6">Dipeptidyl-peptidase</fullName>
        <ecNumber evidence="6">3.4.14.-</ecNumber>
    </recommendedName>
</protein>
<evidence type="ECO:0000313" key="7">
    <source>
        <dbReference type="EMBL" id="PTQ08555.1"/>
    </source>
</evidence>
<organism evidence="7 8">
    <name type="scientific">Sphingomonas oleivorans</name>
    <dbReference type="NCBI Taxonomy" id="1735121"/>
    <lineage>
        <taxon>Bacteria</taxon>
        <taxon>Pseudomonadati</taxon>
        <taxon>Pseudomonadota</taxon>
        <taxon>Alphaproteobacteria</taxon>
        <taxon>Sphingomonadales</taxon>
        <taxon>Sphingomonadaceae</taxon>
        <taxon>Sphingomonas</taxon>
    </lineage>
</organism>
<comment type="caution">
    <text evidence="7">The sequence shown here is derived from an EMBL/GenBank/DDBJ whole genome shotgun (WGS) entry which is preliminary data.</text>
</comment>
<reference evidence="7 8" key="1">
    <citation type="submission" date="2017-09" db="EMBL/GenBank/DDBJ databases">
        <title>Sphingomonas panjinensis sp.nov., isolated from oil-contaminated soil.</title>
        <authorList>
            <person name="Wang L."/>
            <person name="Chen L."/>
        </authorList>
    </citation>
    <scope>NUCLEOTIDE SEQUENCE [LARGE SCALE GENOMIC DNA]</scope>
    <source>
        <strain evidence="7 8">FW-11</strain>
    </source>
</reference>
<dbReference type="GO" id="GO:0006508">
    <property type="term" value="P:proteolysis"/>
    <property type="evidence" value="ECO:0007669"/>
    <property type="project" value="UniProtKB-KW"/>
</dbReference>
<keyword evidence="3 6" id="KW-0645">Protease</keyword>
<name>A0A2T5FUZ0_9SPHN</name>
<dbReference type="Proteomes" id="UP000244162">
    <property type="component" value="Unassembled WGS sequence"/>
</dbReference>
<sequence length="707" mass="76819">MAALSAATMLGTAAPAIAAEGMWLPSQAPSIAADLRKEGIQIDPALLANPKAAPLNAIASLGGCSASFVSPEGLVVTNHHCVYGSVQYNSKPGQDYLTDGFLAPSLADEVPGAPGTRIFVIEDLRDVTSAMTRGLTDRMSGLARYERIEANRKALIAECEKQASRRCDVRAYYGGATYFLQQQLEIKDVRLVYAPASAIGNYGGEVDNWQWPRHTGDWGFYRAYVAKDGSSAPYSKDNVPYRPKSFLKIAKQGLNDGDFVMVAGFPGVTYRHRTAEEAKFNFETYFPAFQKFLSDYSDTIVRATAGDRGATIKYASALRSADNYKKNTAGQLAGAEAIGLAGRKAAEEQAYRAWIAADPARQADYGAAAAALDRIVAEANAQELVDLRKSALNRAQLLLAARTAYRWAKEREKPDAGRDAGYQDRDRAQTVERLTQIERRFDPRVDRIILEQALGEYALIPADKRDAAFEAKLKEIGLDRLYADSKLGDTATRLAWLDKPAAAFEASDDPFIRLAVAMWPGDVAARNAARDLEGRDQQARAEYMKGMLAYAESQGRAIAPDANGSLRFTYGKVTGKARDGMSWSPFTTLQGIVEKDTGREPFNAPAKQLAAIKAKDYGSYAAPALGTVPVNYLSTVDTTGGNSGSATLNAQGEFVGLLFDGTIEGVISNWAFDPVITRSIHVDSRYMLWNMEKVDGADRLLTEMGVK</sequence>
<evidence type="ECO:0000256" key="1">
    <source>
        <dbReference type="ARBA" id="ARBA00010491"/>
    </source>
</evidence>
<gene>
    <name evidence="7" type="ORF">CLG96_15280</name>
</gene>
<evidence type="ECO:0000256" key="2">
    <source>
        <dbReference type="ARBA" id="ARBA00022438"/>
    </source>
</evidence>
<dbReference type="SUPFAM" id="SSF50494">
    <property type="entry name" value="Trypsin-like serine proteases"/>
    <property type="match status" value="1"/>
</dbReference>
<keyword evidence="4 6" id="KW-0732">Signal</keyword>
<dbReference type="EC" id="3.4.14.-" evidence="6"/>
<comment type="function">
    <text evidence="6">Catalyzes the removal of dipeptides from the N-terminus of oligopeptides.</text>
</comment>
<dbReference type="PANTHER" id="PTHR38469">
    <property type="entry name" value="PERIPLASMIC PEPTIDASE SUBFAMILY S1B"/>
    <property type="match status" value="1"/>
</dbReference>
<keyword evidence="2 6" id="KW-0031">Aminopeptidase</keyword>
<evidence type="ECO:0000313" key="8">
    <source>
        <dbReference type="Proteomes" id="UP000244162"/>
    </source>
</evidence>